<feature type="compositionally biased region" description="Polar residues" evidence="1">
    <location>
        <begin position="43"/>
        <end position="56"/>
    </location>
</feature>
<reference evidence="2" key="1">
    <citation type="journal article" date="2015" name="Nature">
        <title>Complex archaea that bridge the gap between prokaryotes and eukaryotes.</title>
        <authorList>
            <person name="Spang A."/>
            <person name="Saw J.H."/>
            <person name="Jorgensen S.L."/>
            <person name="Zaremba-Niedzwiedzka K."/>
            <person name="Martijn J."/>
            <person name="Lind A.E."/>
            <person name="van Eijk R."/>
            <person name="Schleper C."/>
            <person name="Guy L."/>
            <person name="Ettema T.J."/>
        </authorList>
    </citation>
    <scope>NUCLEOTIDE SEQUENCE</scope>
</reference>
<comment type="caution">
    <text evidence="2">The sequence shown here is derived from an EMBL/GenBank/DDBJ whole genome shotgun (WGS) entry which is preliminary data.</text>
</comment>
<evidence type="ECO:0000313" key="2">
    <source>
        <dbReference type="EMBL" id="KKM75919.1"/>
    </source>
</evidence>
<dbReference type="AlphaFoldDB" id="A0A0F9K1J0"/>
<proteinExistence type="predicted"/>
<feature type="region of interest" description="Disordered" evidence="1">
    <location>
        <begin position="1"/>
        <end position="56"/>
    </location>
</feature>
<gene>
    <name evidence="2" type="ORF">LCGC14_1385360</name>
</gene>
<sequence length="56" mass="6724">MVNRKKKNQRRPKRRSVGLFNRLRQQKSPLGKSPTRRIGDPIRQQTLQRSVRTTLR</sequence>
<feature type="compositionally biased region" description="Basic residues" evidence="1">
    <location>
        <begin position="1"/>
        <end position="16"/>
    </location>
</feature>
<accession>A0A0F9K1J0</accession>
<organism evidence="2">
    <name type="scientific">marine sediment metagenome</name>
    <dbReference type="NCBI Taxonomy" id="412755"/>
    <lineage>
        <taxon>unclassified sequences</taxon>
        <taxon>metagenomes</taxon>
        <taxon>ecological metagenomes</taxon>
    </lineage>
</organism>
<protein>
    <submittedName>
        <fullName evidence="2">Uncharacterized protein</fullName>
    </submittedName>
</protein>
<dbReference type="EMBL" id="LAZR01008894">
    <property type="protein sequence ID" value="KKM75919.1"/>
    <property type="molecule type" value="Genomic_DNA"/>
</dbReference>
<evidence type="ECO:0000256" key="1">
    <source>
        <dbReference type="SAM" id="MobiDB-lite"/>
    </source>
</evidence>
<name>A0A0F9K1J0_9ZZZZ</name>